<reference evidence="1 2" key="1">
    <citation type="submission" date="2014-10" db="EMBL/GenBank/DDBJ databases">
        <title>Genome sequence of Ponticoccus sp. strain UMTAT08 isolated from clonal culture of toxic dinoflagellate Alexandrium tamiyavanichii.</title>
        <authorList>
            <person name="Gan H.Y."/>
            <person name="Muhd D.-D."/>
            <person name="Mohd Noor M.E."/>
            <person name="Yeong Y.S."/>
            <person name="Usup G."/>
        </authorList>
    </citation>
    <scope>NUCLEOTIDE SEQUENCE [LARGE SCALE GENOMIC DNA]</scope>
    <source>
        <strain evidence="1 2">UMTAT08</strain>
    </source>
</reference>
<dbReference type="Proteomes" id="UP000030960">
    <property type="component" value="Unassembled WGS sequence"/>
</dbReference>
<dbReference type="EMBL" id="JSUQ01000028">
    <property type="protein sequence ID" value="KHQ50283.1"/>
    <property type="molecule type" value="Genomic_DNA"/>
</dbReference>
<keyword evidence="2" id="KW-1185">Reference proteome</keyword>
<evidence type="ECO:0000313" key="1">
    <source>
        <dbReference type="EMBL" id="KHQ50283.1"/>
    </source>
</evidence>
<gene>
    <name evidence="1" type="ORF">OA50_05131</name>
</gene>
<dbReference type="OrthoDB" id="7868346at2"/>
<sequence>MLDRMGILQGLFGVFAGPGSAQARASAGDLARRWRRAFHEFPDLRGDLIRQAGLLRPQPVTMTEGEPTVAPLDPHRLAYEAGRRDLALQLLAAGGVSIDELNAIVKEDDYE</sequence>
<evidence type="ECO:0000313" key="2">
    <source>
        <dbReference type="Proteomes" id="UP000030960"/>
    </source>
</evidence>
<accession>A0A0B3RU36</accession>
<dbReference type="RefSeq" id="WP_043146371.1">
    <property type="nucleotide sequence ID" value="NZ_JSUQ01000028.1"/>
</dbReference>
<comment type="caution">
    <text evidence="1">The sequence shown here is derived from an EMBL/GenBank/DDBJ whole genome shotgun (WGS) entry which is preliminary data.</text>
</comment>
<name>A0A0B3RU36_9RHOB</name>
<proteinExistence type="predicted"/>
<protein>
    <submittedName>
        <fullName evidence="1">Uncharacterized protein</fullName>
    </submittedName>
</protein>
<dbReference type="STRING" id="561184.SAMN05216376_111128"/>
<organism evidence="1 2">
    <name type="scientific">Mameliella alba</name>
    <dbReference type="NCBI Taxonomy" id="561184"/>
    <lineage>
        <taxon>Bacteria</taxon>
        <taxon>Pseudomonadati</taxon>
        <taxon>Pseudomonadota</taxon>
        <taxon>Alphaproteobacteria</taxon>
        <taxon>Rhodobacterales</taxon>
        <taxon>Roseobacteraceae</taxon>
        <taxon>Mameliella</taxon>
    </lineage>
</organism>
<dbReference type="AlphaFoldDB" id="A0A0B3RU36"/>